<keyword evidence="6" id="KW-1185">Reference proteome</keyword>
<sequence length="992" mass="106318">MKTSRRCEGTERSGPLRSHPPDRISSVCVDWPVVGRSDELAALDALAEEVLSGRTRVVQLQGPAGFGKSTLLHFWLDRVRQFNVLRVRCPRLESEFAFGTVRRLLRPLMAAASDSDRLSLLEGAGETALRLLDPEGCQNGLSEACADAAETLRSLDTLVFRLSRRQPLLLAVDDLQWIDPPSLRWLARLVHRAETHPILVAATTRTGERPEPGQPFSALLHPSTCRTLVLGPLGARGVEELVGAVLGGPRPDPSFSAACHAATDGNPLFLRALLWDALGSGVEATSADQEKIRSFGLRTVSREIGHRLSNASEDMADLARGLAILGDHMPPTLLAAYCGKGEAVIRSAAAELHSSGLLRAGDDLCFVHPVVREVVLGEWPAQEVGEAHARAAHVLHLSGRPDEEVAAHLLAAGPVPGSWVLTVLRRAAEKALRRGAPQMAVTYLRHAVHQQVQPGEGASLLVQLAVAASHYDCALAMSYGTAALESLTDELARFEVVCVLAYSHLLSSGAQARVPDLDRLTADLSKRADAASTGREAALRAYALRYWLEFEHPGIPTDAAASGAVLDAELAGNTPGERQLLAIRAFNAVRAARPASGITETVERICVNPPPFSHELFPLHYFLAQSLLYLDELERAEDLCARLSREARQKGLELATSSLLVYRAAVWLRRGDIKEAAAAARAASEGTLTAGELPHRMTLDAIRIDTLLELGDLHAAEQIAEAYSSPGPAAVSREWPRFLMSLAALRTAQGDLRAGLSLLRECGHHLESAGTVNPAIAPWRSRAAAAHRALGNHGEARALIEQELDLARRCQIPRALGVALLAAGTATDGARGLAQLAEAASLLEGTPADLELARALYHYGSALLRRDDKRGARTALRRGLGIAVRRGGCALATRLNRRLHDAGGRLGSRGADSRTLTTSEERVAALAVQGCSNKQIAERLFVSLRTVETHLTGVYRKLHISGRSELGAVLGGTSFRGRADTSLTGSRSPCGK</sequence>
<keyword evidence="1" id="KW-0547">Nucleotide-binding</keyword>
<dbReference type="AlphaFoldDB" id="A0A917ZW99"/>
<accession>A0A917ZW99</accession>
<dbReference type="Gene3D" id="1.10.10.10">
    <property type="entry name" value="Winged helix-like DNA-binding domain superfamily/Winged helix DNA-binding domain"/>
    <property type="match status" value="1"/>
</dbReference>
<evidence type="ECO:0000256" key="3">
    <source>
        <dbReference type="SAM" id="MobiDB-lite"/>
    </source>
</evidence>
<dbReference type="GO" id="GO:0003677">
    <property type="term" value="F:DNA binding"/>
    <property type="evidence" value="ECO:0007669"/>
    <property type="project" value="InterPro"/>
</dbReference>
<name>A0A917ZW99_9ACTN</name>
<dbReference type="Gene3D" id="3.40.50.300">
    <property type="entry name" value="P-loop containing nucleotide triphosphate hydrolases"/>
    <property type="match status" value="1"/>
</dbReference>
<dbReference type="InterPro" id="IPR027417">
    <property type="entry name" value="P-loop_NTPase"/>
</dbReference>
<dbReference type="SUPFAM" id="SSF52540">
    <property type="entry name" value="P-loop containing nucleoside triphosphate hydrolases"/>
    <property type="match status" value="1"/>
</dbReference>
<dbReference type="SUPFAM" id="SSF46894">
    <property type="entry name" value="C-terminal effector domain of the bipartite response regulators"/>
    <property type="match status" value="1"/>
</dbReference>
<reference evidence="5" key="1">
    <citation type="journal article" date="2014" name="Int. J. Syst. Evol. Microbiol.">
        <title>Complete genome sequence of Corynebacterium casei LMG S-19264T (=DSM 44701T), isolated from a smear-ripened cheese.</title>
        <authorList>
            <consortium name="US DOE Joint Genome Institute (JGI-PGF)"/>
            <person name="Walter F."/>
            <person name="Albersmeier A."/>
            <person name="Kalinowski J."/>
            <person name="Ruckert C."/>
        </authorList>
    </citation>
    <scope>NUCLEOTIDE SEQUENCE</scope>
    <source>
        <strain evidence="5">CGMCC 4.7201</strain>
    </source>
</reference>
<comment type="caution">
    <text evidence="5">The sequence shown here is derived from an EMBL/GenBank/DDBJ whole genome shotgun (WGS) entry which is preliminary data.</text>
</comment>
<dbReference type="PANTHER" id="PTHR16305">
    <property type="entry name" value="TESTICULAR SOLUBLE ADENYLYL CYCLASE"/>
    <property type="match status" value="1"/>
</dbReference>
<keyword evidence="2" id="KW-0067">ATP-binding</keyword>
<feature type="compositionally biased region" description="Basic and acidic residues" evidence="3">
    <location>
        <begin position="1"/>
        <end position="11"/>
    </location>
</feature>
<dbReference type="SUPFAM" id="SSF48452">
    <property type="entry name" value="TPR-like"/>
    <property type="match status" value="1"/>
</dbReference>
<reference evidence="5" key="2">
    <citation type="submission" date="2020-09" db="EMBL/GenBank/DDBJ databases">
        <authorList>
            <person name="Sun Q."/>
            <person name="Zhou Y."/>
        </authorList>
    </citation>
    <scope>NUCLEOTIDE SEQUENCE</scope>
    <source>
        <strain evidence="5">CGMCC 4.7201</strain>
    </source>
</reference>
<dbReference type="EMBL" id="BMMS01000032">
    <property type="protein sequence ID" value="GGO97124.1"/>
    <property type="molecule type" value="Genomic_DNA"/>
</dbReference>
<dbReference type="InterPro" id="IPR000792">
    <property type="entry name" value="Tscrpt_reg_LuxR_C"/>
</dbReference>
<feature type="region of interest" description="Disordered" evidence="3">
    <location>
        <begin position="1"/>
        <end position="21"/>
    </location>
</feature>
<dbReference type="PROSITE" id="PS50043">
    <property type="entry name" value="HTH_LUXR_2"/>
    <property type="match status" value="1"/>
</dbReference>
<evidence type="ECO:0000313" key="6">
    <source>
        <dbReference type="Proteomes" id="UP000641932"/>
    </source>
</evidence>
<dbReference type="PRINTS" id="PR00038">
    <property type="entry name" value="HTHLUXR"/>
</dbReference>
<dbReference type="GO" id="GO:0004016">
    <property type="term" value="F:adenylate cyclase activity"/>
    <property type="evidence" value="ECO:0007669"/>
    <property type="project" value="TreeGrafter"/>
</dbReference>
<evidence type="ECO:0000259" key="4">
    <source>
        <dbReference type="PROSITE" id="PS50043"/>
    </source>
</evidence>
<evidence type="ECO:0000313" key="5">
    <source>
        <dbReference type="EMBL" id="GGO97124.1"/>
    </source>
</evidence>
<dbReference type="GO" id="GO:0006355">
    <property type="term" value="P:regulation of DNA-templated transcription"/>
    <property type="evidence" value="ECO:0007669"/>
    <property type="project" value="InterPro"/>
</dbReference>
<dbReference type="Pfam" id="PF00196">
    <property type="entry name" value="GerE"/>
    <property type="match status" value="1"/>
</dbReference>
<dbReference type="InterPro" id="IPR011990">
    <property type="entry name" value="TPR-like_helical_dom_sf"/>
</dbReference>
<organism evidence="5 6">
    <name type="scientific">Wenjunlia tyrosinilytica</name>
    <dbReference type="NCBI Taxonomy" id="1544741"/>
    <lineage>
        <taxon>Bacteria</taxon>
        <taxon>Bacillati</taxon>
        <taxon>Actinomycetota</taxon>
        <taxon>Actinomycetes</taxon>
        <taxon>Kitasatosporales</taxon>
        <taxon>Streptomycetaceae</taxon>
        <taxon>Wenjunlia</taxon>
    </lineage>
</organism>
<gene>
    <name evidence="5" type="ORF">GCM10012280_58180</name>
</gene>
<evidence type="ECO:0000256" key="1">
    <source>
        <dbReference type="ARBA" id="ARBA00022741"/>
    </source>
</evidence>
<dbReference type="InterPro" id="IPR036388">
    <property type="entry name" value="WH-like_DNA-bd_sf"/>
</dbReference>
<dbReference type="PANTHER" id="PTHR16305:SF35">
    <property type="entry name" value="TRANSCRIPTIONAL ACTIVATOR DOMAIN"/>
    <property type="match status" value="1"/>
</dbReference>
<dbReference type="GO" id="GO:0005524">
    <property type="term" value="F:ATP binding"/>
    <property type="evidence" value="ECO:0007669"/>
    <property type="project" value="UniProtKB-KW"/>
</dbReference>
<dbReference type="GO" id="GO:0005737">
    <property type="term" value="C:cytoplasm"/>
    <property type="evidence" value="ECO:0007669"/>
    <property type="project" value="TreeGrafter"/>
</dbReference>
<dbReference type="CDD" id="cd06170">
    <property type="entry name" value="LuxR_C_like"/>
    <property type="match status" value="1"/>
</dbReference>
<dbReference type="Proteomes" id="UP000641932">
    <property type="component" value="Unassembled WGS sequence"/>
</dbReference>
<dbReference type="SMART" id="SM00421">
    <property type="entry name" value="HTH_LUXR"/>
    <property type="match status" value="1"/>
</dbReference>
<feature type="domain" description="HTH luxR-type" evidence="4">
    <location>
        <begin position="909"/>
        <end position="974"/>
    </location>
</feature>
<dbReference type="InterPro" id="IPR041664">
    <property type="entry name" value="AAA_16"/>
</dbReference>
<protein>
    <recommendedName>
        <fullName evidence="4">HTH luxR-type domain-containing protein</fullName>
    </recommendedName>
</protein>
<proteinExistence type="predicted"/>
<dbReference type="Gene3D" id="1.25.40.10">
    <property type="entry name" value="Tetratricopeptide repeat domain"/>
    <property type="match status" value="1"/>
</dbReference>
<dbReference type="Pfam" id="PF13191">
    <property type="entry name" value="AAA_16"/>
    <property type="match status" value="1"/>
</dbReference>
<evidence type="ECO:0000256" key="2">
    <source>
        <dbReference type="ARBA" id="ARBA00022840"/>
    </source>
</evidence>
<dbReference type="InterPro" id="IPR016032">
    <property type="entry name" value="Sig_transdc_resp-reg_C-effctor"/>
</dbReference>